<keyword evidence="2" id="KW-1133">Transmembrane helix</keyword>
<evidence type="ECO:0000313" key="3">
    <source>
        <dbReference type="EMBL" id="TWT50676.1"/>
    </source>
</evidence>
<dbReference type="OrthoDB" id="271015at2"/>
<keyword evidence="4" id="KW-1185">Reference proteome</keyword>
<proteinExistence type="predicted"/>
<dbReference type="RefSeq" id="WP_146515862.1">
    <property type="nucleotide sequence ID" value="NZ_SJPI01000002.1"/>
</dbReference>
<dbReference type="Gene3D" id="1.10.10.1320">
    <property type="entry name" value="Anti-sigma factor, zinc-finger domain"/>
    <property type="match status" value="1"/>
</dbReference>
<evidence type="ECO:0000256" key="1">
    <source>
        <dbReference type="SAM" id="MobiDB-lite"/>
    </source>
</evidence>
<dbReference type="Proteomes" id="UP000316598">
    <property type="component" value="Unassembled WGS sequence"/>
</dbReference>
<keyword evidence="2" id="KW-0472">Membrane</keyword>
<dbReference type="EMBL" id="SJPI01000002">
    <property type="protein sequence ID" value="TWT50676.1"/>
    <property type="molecule type" value="Genomic_DNA"/>
</dbReference>
<feature type="transmembrane region" description="Helical" evidence="2">
    <location>
        <begin position="103"/>
        <end position="123"/>
    </location>
</feature>
<gene>
    <name evidence="3" type="ORF">Pla22_34190</name>
</gene>
<keyword evidence="2" id="KW-0812">Transmembrane</keyword>
<dbReference type="InterPro" id="IPR041916">
    <property type="entry name" value="Anti_sigma_zinc_sf"/>
</dbReference>
<feature type="region of interest" description="Disordered" evidence="1">
    <location>
        <begin position="71"/>
        <end position="91"/>
    </location>
</feature>
<evidence type="ECO:0000313" key="4">
    <source>
        <dbReference type="Proteomes" id="UP000316598"/>
    </source>
</evidence>
<sequence>MNCETCQRHLAQYVLGDLDPSVAHAVEEHIESGCVSCLSELTSIGNSVECLIEDSALKSPSDATWERLEEAIESDRSPESAGRNQVDRSSSLEETPSWLKHGFAAMLAVACGFMIAIVGLNFVSSAPERTAGDFSADHPPTSPSNVPVGQFSDGALPKSGDRPASHLVSFREPERLERVAGSMFFDTNAKQIHVHVEIPNGDSFTVWFVTEDQEWIEAGELDRLSSNHFGKVIDVPKTDSPIAYAAIVTTTDDPSLDPESAVALVSDTVGDAIRASL</sequence>
<protein>
    <recommendedName>
        <fullName evidence="5">Zinc-finger domain-containing protein</fullName>
    </recommendedName>
</protein>
<organism evidence="3 4">
    <name type="scientific">Rubripirellula amarantea</name>
    <dbReference type="NCBI Taxonomy" id="2527999"/>
    <lineage>
        <taxon>Bacteria</taxon>
        <taxon>Pseudomonadati</taxon>
        <taxon>Planctomycetota</taxon>
        <taxon>Planctomycetia</taxon>
        <taxon>Pirellulales</taxon>
        <taxon>Pirellulaceae</taxon>
        <taxon>Rubripirellula</taxon>
    </lineage>
</organism>
<accession>A0A5C5WIM8</accession>
<evidence type="ECO:0000256" key="2">
    <source>
        <dbReference type="SAM" id="Phobius"/>
    </source>
</evidence>
<dbReference type="AlphaFoldDB" id="A0A5C5WIM8"/>
<reference evidence="3 4" key="1">
    <citation type="submission" date="2019-02" db="EMBL/GenBank/DDBJ databases">
        <title>Deep-cultivation of Planctomycetes and their phenomic and genomic characterization uncovers novel biology.</title>
        <authorList>
            <person name="Wiegand S."/>
            <person name="Jogler M."/>
            <person name="Boedeker C."/>
            <person name="Pinto D."/>
            <person name="Vollmers J."/>
            <person name="Rivas-Marin E."/>
            <person name="Kohn T."/>
            <person name="Peeters S.H."/>
            <person name="Heuer A."/>
            <person name="Rast P."/>
            <person name="Oberbeckmann S."/>
            <person name="Bunk B."/>
            <person name="Jeske O."/>
            <person name="Meyerdierks A."/>
            <person name="Storesund J.E."/>
            <person name="Kallscheuer N."/>
            <person name="Luecker S."/>
            <person name="Lage O.M."/>
            <person name="Pohl T."/>
            <person name="Merkel B.J."/>
            <person name="Hornburger P."/>
            <person name="Mueller R.-W."/>
            <person name="Bruemmer F."/>
            <person name="Labrenz M."/>
            <person name="Spormann A.M."/>
            <person name="Op Den Camp H."/>
            <person name="Overmann J."/>
            <person name="Amann R."/>
            <person name="Jetten M.S.M."/>
            <person name="Mascher T."/>
            <person name="Medema M.H."/>
            <person name="Devos D.P."/>
            <person name="Kaster A.-K."/>
            <person name="Ovreas L."/>
            <person name="Rohde M."/>
            <person name="Galperin M.Y."/>
            <person name="Jogler C."/>
        </authorList>
    </citation>
    <scope>NUCLEOTIDE SEQUENCE [LARGE SCALE GENOMIC DNA]</scope>
    <source>
        <strain evidence="3 4">Pla22</strain>
    </source>
</reference>
<evidence type="ECO:0008006" key="5">
    <source>
        <dbReference type="Google" id="ProtNLM"/>
    </source>
</evidence>
<comment type="caution">
    <text evidence="3">The sequence shown here is derived from an EMBL/GenBank/DDBJ whole genome shotgun (WGS) entry which is preliminary data.</text>
</comment>
<name>A0A5C5WIM8_9BACT</name>